<feature type="region of interest" description="Disordered" evidence="1">
    <location>
        <begin position="168"/>
        <end position="196"/>
    </location>
</feature>
<protein>
    <recommendedName>
        <fullName evidence="4">DUF4913 domain-containing protein</fullName>
    </recommendedName>
</protein>
<evidence type="ECO:0008006" key="4">
    <source>
        <dbReference type="Google" id="ProtNLM"/>
    </source>
</evidence>
<evidence type="ECO:0000256" key="1">
    <source>
        <dbReference type="SAM" id="MobiDB-lite"/>
    </source>
</evidence>
<dbReference type="EMBL" id="FUKO01000049">
    <property type="protein sequence ID" value="SJN47365.1"/>
    <property type="molecule type" value="Genomic_DNA"/>
</dbReference>
<evidence type="ECO:0000313" key="2">
    <source>
        <dbReference type="EMBL" id="SJN47365.1"/>
    </source>
</evidence>
<feature type="compositionally biased region" description="Acidic residues" evidence="1">
    <location>
        <begin position="12"/>
        <end position="21"/>
    </location>
</feature>
<keyword evidence="3" id="KW-1185">Reference proteome</keyword>
<dbReference type="Proteomes" id="UP000196320">
    <property type="component" value="Unassembled WGS sequence"/>
</dbReference>
<proteinExistence type="predicted"/>
<organism evidence="2 3">
    <name type="scientific">Microbacterium esteraromaticum</name>
    <dbReference type="NCBI Taxonomy" id="57043"/>
    <lineage>
        <taxon>Bacteria</taxon>
        <taxon>Bacillati</taxon>
        <taxon>Actinomycetota</taxon>
        <taxon>Actinomycetes</taxon>
        <taxon>Micrococcales</taxon>
        <taxon>Microbacteriaceae</taxon>
        <taxon>Microbacterium</taxon>
    </lineage>
</organism>
<accession>A0A1R4KT04</accession>
<feature type="region of interest" description="Disordered" evidence="1">
    <location>
        <begin position="213"/>
        <end position="233"/>
    </location>
</feature>
<dbReference type="AlphaFoldDB" id="A0A1R4KT04"/>
<name>A0A1R4KT04_9MICO</name>
<gene>
    <name evidence="2" type="ORF">FM104_16025</name>
</gene>
<evidence type="ECO:0000313" key="3">
    <source>
        <dbReference type="Proteomes" id="UP000196320"/>
    </source>
</evidence>
<feature type="compositionally biased region" description="Pro residues" evidence="1">
    <location>
        <begin position="1"/>
        <end position="11"/>
    </location>
</feature>
<reference evidence="2 3" key="1">
    <citation type="submission" date="2017-02" db="EMBL/GenBank/DDBJ databases">
        <authorList>
            <person name="Peterson S.W."/>
        </authorList>
    </citation>
    <scope>NUCLEOTIDE SEQUENCE [LARGE SCALE GENOMIC DNA]</scope>
    <source>
        <strain evidence="2 3">B Mb 05.01</strain>
    </source>
</reference>
<dbReference type="RefSeq" id="WP_087133186.1">
    <property type="nucleotide sequence ID" value="NZ_FUKO01000049.1"/>
</dbReference>
<sequence length="233" mass="26394">MSTDNPTPPDLPDPDDPDLPDADPTVQGPDFDGIDLSELPADVAEKARAFAKQTFVADLAKSLTAVARPINWRTLPPADLEAELLELNGWVDWLRHTYGLPAQVVPPMWHRHPELLWELSALRQHWLFCFDPQAKGNQALAWHHDFSQARERLRDWVTISGTRLDRDRPTRITSWPGGEAEDWTEPDTTERPVAGRTDDFLAFVAEQVAARRAEQDATIHDVISEEQQARDSR</sequence>
<dbReference type="OrthoDB" id="3535759at2"/>
<feature type="region of interest" description="Disordered" evidence="1">
    <location>
        <begin position="1"/>
        <end position="35"/>
    </location>
</feature>